<name>A0AAV7PA71_PLEWA</name>
<dbReference type="EMBL" id="JANPWB010000011">
    <property type="protein sequence ID" value="KAJ1123754.1"/>
    <property type="molecule type" value="Genomic_DNA"/>
</dbReference>
<dbReference type="Proteomes" id="UP001066276">
    <property type="component" value="Chromosome 7"/>
</dbReference>
<keyword evidence="3" id="KW-1185">Reference proteome</keyword>
<proteinExistence type="predicted"/>
<protein>
    <submittedName>
        <fullName evidence="2">Uncharacterized protein</fullName>
    </submittedName>
</protein>
<comment type="caution">
    <text evidence="2">The sequence shown here is derived from an EMBL/GenBank/DDBJ whole genome shotgun (WGS) entry which is preliminary data.</text>
</comment>
<gene>
    <name evidence="2" type="ORF">NDU88_002221</name>
</gene>
<feature type="region of interest" description="Disordered" evidence="1">
    <location>
        <begin position="1"/>
        <end position="98"/>
    </location>
</feature>
<accession>A0AAV7PA71</accession>
<organism evidence="2 3">
    <name type="scientific">Pleurodeles waltl</name>
    <name type="common">Iberian ribbed newt</name>
    <dbReference type="NCBI Taxonomy" id="8319"/>
    <lineage>
        <taxon>Eukaryota</taxon>
        <taxon>Metazoa</taxon>
        <taxon>Chordata</taxon>
        <taxon>Craniata</taxon>
        <taxon>Vertebrata</taxon>
        <taxon>Euteleostomi</taxon>
        <taxon>Amphibia</taxon>
        <taxon>Batrachia</taxon>
        <taxon>Caudata</taxon>
        <taxon>Salamandroidea</taxon>
        <taxon>Salamandridae</taxon>
        <taxon>Pleurodelinae</taxon>
        <taxon>Pleurodeles</taxon>
    </lineage>
</organism>
<dbReference type="AlphaFoldDB" id="A0AAV7PA71"/>
<evidence type="ECO:0000313" key="2">
    <source>
        <dbReference type="EMBL" id="KAJ1123754.1"/>
    </source>
</evidence>
<feature type="compositionally biased region" description="Polar residues" evidence="1">
    <location>
        <begin position="72"/>
        <end position="96"/>
    </location>
</feature>
<evidence type="ECO:0000313" key="3">
    <source>
        <dbReference type="Proteomes" id="UP001066276"/>
    </source>
</evidence>
<sequence>MAGLAYSVEGVERLSPSMSPFSHSERGSANRICSAHVHVQGGPQEVRGPDGKQYASEGRQLKGPSGVDSHEQPQNWTQTSDSSQGGLGNMVSSPYSAPNHMWGTMQPSPQAKTPLTRALQPRARKVSKIGDTPSNHAMSGLHAVAVELQRPTGSETRGILSPLSIPVLADVPSEAPRVVYTKGCVLLSCSNQTTLIWSPAVGLASPEAP</sequence>
<evidence type="ECO:0000256" key="1">
    <source>
        <dbReference type="SAM" id="MobiDB-lite"/>
    </source>
</evidence>
<reference evidence="2" key="1">
    <citation type="journal article" date="2022" name="bioRxiv">
        <title>Sequencing and chromosome-scale assembly of the giantPleurodeles waltlgenome.</title>
        <authorList>
            <person name="Brown T."/>
            <person name="Elewa A."/>
            <person name="Iarovenko S."/>
            <person name="Subramanian E."/>
            <person name="Araus A.J."/>
            <person name="Petzold A."/>
            <person name="Susuki M."/>
            <person name="Suzuki K.-i.T."/>
            <person name="Hayashi T."/>
            <person name="Toyoda A."/>
            <person name="Oliveira C."/>
            <person name="Osipova E."/>
            <person name="Leigh N.D."/>
            <person name="Simon A."/>
            <person name="Yun M.H."/>
        </authorList>
    </citation>
    <scope>NUCLEOTIDE SEQUENCE</scope>
    <source>
        <strain evidence="2">20211129_DDA</strain>
        <tissue evidence="2">Liver</tissue>
    </source>
</reference>